<dbReference type="SUPFAM" id="SSF53448">
    <property type="entry name" value="Nucleotide-diphospho-sugar transferases"/>
    <property type="match status" value="1"/>
</dbReference>
<evidence type="ECO:0000313" key="1">
    <source>
        <dbReference type="EMBL" id="SKB27181.1"/>
    </source>
</evidence>
<dbReference type="RefSeq" id="WP_079636882.1">
    <property type="nucleotide sequence ID" value="NZ_FUYP01000001.1"/>
</dbReference>
<reference evidence="2" key="1">
    <citation type="submission" date="2017-02" db="EMBL/GenBank/DDBJ databases">
        <authorList>
            <person name="Varghese N."/>
            <person name="Submissions S."/>
        </authorList>
    </citation>
    <scope>NUCLEOTIDE SEQUENCE [LARGE SCALE GENOMIC DNA]</scope>
    <source>
        <strain evidence="2">R11H</strain>
    </source>
</reference>
<accession>A0A1T4ZWM6</accession>
<protein>
    <recommendedName>
        <fullName evidence="3">Glycosyltransferase sugar-binding region containing DXD motif-containing protein</fullName>
    </recommendedName>
</protein>
<evidence type="ECO:0008006" key="3">
    <source>
        <dbReference type="Google" id="ProtNLM"/>
    </source>
</evidence>
<dbReference type="Gene3D" id="3.90.550.10">
    <property type="entry name" value="Spore Coat Polysaccharide Biosynthesis Protein SpsA, Chain A"/>
    <property type="match status" value="1"/>
</dbReference>
<dbReference type="AlphaFoldDB" id="A0A1T4ZWM6"/>
<dbReference type="OrthoDB" id="564871at2"/>
<organism evidence="1 2">
    <name type="scientific">Sphingopyxis flava</name>
    <dbReference type="NCBI Taxonomy" id="1507287"/>
    <lineage>
        <taxon>Bacteria</taxon>
        <taxon>Pseudomonadati</taxon>
        <taxon>Pseudomonadota</taxon>
        <taxon>Alphaproteobacteria</taxon>
        <taxon>Sphingomonadales</taxon>
        <taxon>Sphingomonadaceae</taxon>
        <taxon>Sphingopyxis</taxon>
    </lineage>
</organism>
<sequence length="237" mass="27409">MITILTWLWRQEKSRTVYTAEHVNVWAAMVRRNLSMPHRIACVTDMPEGIDRSVEIITPPGDFLDISNPRWTNGRPQCYRRLSMFRRDAGEIFGERFVSMDLDVVVGGPLDPLFGRPEDLVLFKGTLRGRPYNGSMMMIRAGCRPDVYEDFNQEAALESGRLFCGSDQAWLMHKLGPNEPVWDDADGVYWFGGAYRTRRDKVPPRVLFFPGNLKPWDVRKIDPFAREHYHLDLMEAA</sequence>
<gene>
    <name evidence="1" type="ORF">SAMN06295937_1001280</name>
</gene>
<dbReference type="Proteomes" id="UP000190044">
    <property type="component" value="Unassembled WGS sequence"/>
</dbReference>
<name>A0A1T4ZWM6_9SPHN</name>
<proteinExistence type="predicted"/>
<evidence type="ECO:0000313" key="2">
    <source>
        <dbReference type="Proteomes" id="UP000190044"/>
    </source>
</evidence>
<dbReference type="InterPro" id="IPR029044">
    <property type="entry name" value="Nucleotide-diphossugar_trans"/>
</dbReference>
<dbReference type="EMBL" id="FUYP01000001">
    <property type="protein sequence ID" value="SKB27181.1"/>
    <property type="molecule type" value="Genomic_DNA"/>
</dbReference>
<keyword evidence="2" id="KW-1185">Reference proteome</keyword>